<dbReference type="InterPro" id="IPR035905">
    <property type="entry name" value="Barstar-like_sf"/>
</dbReference>
<accession>A0A379DC66</accession>
<dbReference type="SUPFAM" id="SSF52038">
    <property type="entry name" value="Barstar-related"/>
    <property type="match status" value="1"/>
</dbReference>
<evidence type="ECO:0000256" key="1">
    <source>
        <dbReference type="ARBA" id="ARBA00006845"/>
    </source>
</evidence>
<dbReference type="AlphaFoldDB" id="A0A379DC66"/>
<dbReference type="RefSeq" id="WP_004819847.1">
    <property type="nucleotide sequence ID" value="NZ_UGTH01000001.1"/>
</dbReference>
<feature type="domain" description="Barstar (barnase inhibitor)" evidence="2">
    <location>
        <begin position="2"/>
        <end position="78"/>
    </location>
</feature>
<evidence type="ECO:0000259" key="2">
    <source>
        <dbReference type="Pfam" id="PF01337"/>
    </source>
</evidence>
<protein>
    <submittedName>
        <fullName evidence="3">Ribonuclease inhibitor</fullName>
    </submittedName>
</protein>
<proteinExistence type="inferred from homology"/>
<dbReference type="Pfam" id="PF01337">
    <property type="entry name" value="Barstar"/>
    <property type="match status" value="1"/>
</dbReference>
<comment type="similarity">
    <text evidence="1">Belongs to the barstar family.</text>
</comment>
<sequence length="87" mass="10110">MKKYIVDGNEFATRESAYNHLTKVFGFSDSFGNNLDALWDELTDLEDVVIEIKNAREIPRALEEYGLKILDVFGDLYDEGIEVKIYW</sequence>
<name>A0A379DC66_9FIRM</name>
<dbReference type="EMBL" id="UGTH01000001">
    <property type="protein sequence ID" value="SUB75469.1"/>
    <property type="molecule type" value="Genomic_DNA"/>
</dbReference>
<reference evidence="3 4" key="1">
    <citation type="submission" date="2018-06" db="EMBL/GenBank/DDBJ databases">
        <authorList>
            <consortium name="Pathogen Informatics"/>
            <person name="Doyle S."/>
        </authorList>
    </citation>
    <scope>NUCLEOTIDE SEQUENCE [LARGE SCALE GENOMIC DNA]</scope>
    <source>
        <strain evidence="3 4">NCTC11088</strain>
    </source>
</reference>
<evidence type="ECO:0000313" key="3">
    <source>
        <dbReference type="EMBL" id="SUB75469.1"/>
    </source>
</evidence>
<evidence type="ECO:0000313" key="4">
    <source>
        <dbReference type="Proteomes" id="UP000254777"/>
    </source>
</evidence>
<dbReference type="Proteomes" id="UP000254777">
    <property type="component" value="Unassembled WGS sequence"/>
</dbReference>
<gene>
    <name evidence="3" type="ORF">NCTC11088_01266</name>
</gene>
<dbReference type="Gene3D" id="3.30.370.10">
    <property type="entry name" value="Barstar-like"/>
    <property type="match status" value="1"/>
</dbReference>
<organism evidence="3 4">
    <name type="scientific">Peptoniphilus indolicus</name>
    <dbReference type="NCBI Taxonomy" id="33030"/>
    <lineage>
        <taxon>Bacteria</taxon>
        <taxon>Bacillati</taxon>
        <taxon>Bacillota</taxon>
        <taxon>Tissierellia</taxon>
        <taxon>Tissierellales</taxon>
        <taxon>Peptoniphilaceae</taxon>
        <taxon>Peptoniphilus</taxon>
    </lineage>
</organism>
<dbReference type="InterPro" id="IPR000468">
    <property type="entry name" value="Barstar"/>
</dbReference>